<dbReference type="EMBL" id="LYCR01000055">
    <property type="protein sequence ID" value="OGM44469.1"/>
    <property type="molecule type" value="Genomic_DNA"/>
</dbReference>
<proteinExistence type="predicted"/>
<feature type="chain" id="PRO_5009534288" evidence="1">
    <location>
        <begin position="20"/>
        <end position="169"/>
    </location>
</feature>
<dbReference type="GeneID" id="34450323"/>
<dbReference type="PANTHER" id="PTHR36195">
    <property type="entry name" value="DOMAIN PROTEIN, PUTATIVE (AFU_ORTHOLOGUE AFUA_5G01990)-RELATED-RELATED"/>
    <property type="match status" value="1"/>
</dbReference>
<dbReference type="OrthoDB" id="5144514at2759"/>
<feature type="signal peptide" evidence="1">
    <location>
        <begin position="1"/>
        <end position="19"/>
    </location>
</feature>
<dbReference type="Proteomes" id="UP000179179">
    <property type="component" value="Unassembled WGS sequence"/>
</dbReference>
<evidence type="ECO:0000313" key="2">
    <source>
        <dbReference type="EMBL" id="OGM44469.1"/>
    </source>
</evidence>
<dbReference type="Pfam" id="PF04681">
    <property type="entry name" value="Bys1"/>
    <property type="match status" value="1"/>
</dbReference>
<name>A0A1F7ZZ09_9EURO</name>
<evidence type="ECO:0000256" key="1">
    <source>
        <dbReference type="SAM" id="SignalP"/>
    </source>
</evidence>
<accession>A0A1F7ZZ09</accession>
<evidence type="ECO:0000313" key="3">
    <source>
        <dbReference type="Proteomes" id="UP000179179"/>
    </source>
</evidence>
<gene>
    <name evidence="2" type="ORF">ABOM_006933</name>
</gene>
<organism evidence="2 3">
    <name type="scientific">Aspergillus bombycis</name>
    <dbReference type="NCBI Taxonomy" id="109264"/>
    <lineage>
        <taxon>Eukaryota</taxon>
        <taxon>Fungi</taxon>
        <taxon>Dikarya</taxon>
        <taxon>Ascomycota</taxon>
        <taxon>Pezizomycotina</taxon>
        <taxon>Eurotiomycetes</taxon>
        <taxon>Eurotiomycetidae</taxon>
        <taxon>Eurotiales</taxon>
        <taxon>Aspergillaceae</taxon>
        <taxon>Aspergillus</taxon>
    </lineage>
</organism>
<sequence>MLLFAAFAVFMTFLSTVLSQPVDDISPRSIGGVKIVNSLPAPIYVWSVADKEGSMNTLPAGGGTYEEIWRVNAKGGRIAVKVSTKPDLEANDVIQFEYEMSGDKVYWDVSCADLHLPSEFTTRGFSIQPSSNDCPSISCAAGDEHCPQVHPWSEATHSCPLMTSLTFKL</sequence>
<dbReference type="STRING" id="109264.A0A1F7ZZ09"/>
<dbReference type="InterPro" id="IPR006771">
    <property type="entry name" value="CetA-like"/>
</dbReference>
<dbReference type="PANTHER" id="PTHR36195:SF6">
    <property type="entry name" value="SECRETED THAUMATIN-LIKE PROTEIN CALA"/>
    <property type="match status" value="1"/>
</dbReference>
<comment type="caution">
    <text evidence="2">The sequence shown here is derived from an EMBL/GenBank/DDBJ whole genome shotgun (WGS) entry which is preliminary data.</text>
</comment>
<keyword evidence="3" id="KW-1185">Reference proteome</keyword>
<dbReference type="RefSeq" id="XP_022388186.1">
    <property type="nucleotide sequence ID" value="XM_022534062.1"/>
</dbReference>
<reference evidence="2 3" key="1">
    <citation type="journal article" date="2016" name="Genome Biol. Evol.">
        <title>Draft genome sequence of an aflatoxigenic Aspergillus species, A. bombycis.</title>
        <authorList>
            <person name="Moore G.G."/>
            <person name="Mack B.M."/>
            <person name="Beltz S.B."/>
            <person name="Gilbert M.K."/>
        </authorList>
    </citation>
    <scope>NUCLEOTIDE SEQUENCE [LARGE SCALE GENOMIC DNA]</scope>
    <source>
        <strain evidence="3">NRRL 26010</strain>
    </source>
</reference>
<keyword evidence="1" id="KW-0732">Signal</keyword>
<protein>
    <submittedName>
        <fullName evidence="2">Putative C6 transcription factor</fullName>
    </submittedName>
</protein>
<dbReference type="AlphaFoldDB" id="A0A1F7ZZ09"/>